<proteinExistence type="predicted"/>
<dbReference type="GeneID" id="73044905"/>
<gene>
    <name evidence="1" type="ORF">ACFO9K_09050</name>
</gene>
<accession>A0ABD5Q1K9</accession>
<evidence type="ECO:0000313" key="2">
    <source>
        <dbReference type="Proteomes" id="UP001595945"/>
    </source>
</evidence>
<protein>
    <submittedName>
        <fullName evidence="1">Uncharacterized protein</fullName>
    </submittedName>
</protein>
<name>A0ABD5Q1K9_9EURY</name>
<sequence>MFEDSPATNVRLVVVVAITETGGLDSHVRKADYSRYSSLATSPSARIS</sequence>
<evidence type="ECO:0000313" key="1">
    <source>
        <dbReference type="EMBL" id="MFC4824410.1"/>
    </source>
</evidence>
<dbReference type="Proteomes" id="UP001595945">
    <property type="component" value="Unassembled WGS sequence"/>
</dbReference>
<comment type="caution">
    <text evidence="1">The sequence shown here is derived from an EMBL/GenBank/DDBJ whole genome shotgun (WGS) entry which is preliminary data.</text>
</comment>
<reference evidence="1 2" key="1">
    <citation type="journal article" date="2019" name="Int. J. Syst. Evol. Microbiol.">
        <title>The Global Catalogue of Microorganisms (GCM) 10K type strain sequencing project: providing services to taxonomists for standard genome sequencing and annotation.</title>
        <authorList>
            <consortium name="The Broad Institute Genomics Platform"/>
            <consortium name="The Broad Institute Genome Sequencing Center for Infectious Disease"/>
            <person name="Wu L."/>
            <person name="Ma J."/>
        </authorList>
    </citation>
    <scope>NUCLEOTIDE SEQUENCE [LARGE SCALE GENOMIC DNA]</scope>
    <source>
        <strain evidence="1 2">XZYJ18</strain>
    </source>
</reference>
<dbReference type="AlphaFoldDB" id="A0ABD5Q1K9"/>
<dbReference type="EMBL" id="JBHSHT010000001">
    <property type="protein sequence ID" value="MFC4824410.1"/>
    <property type="molecule type" value="Genomic_DNA"/>
</dbReference>
<organism evidence="1 2">
    <name type="scientific">Halorussus aquaticus</name>
    <dbReference type="NCBI Taxonomy" id="2953748"/>
    <lineage>
        <taxon>Archaea</taxon>
        <taxon>Methanobacteriati</taxon>
        <taxon>Methanobacteriota</taxon>
        <taxon>Stenosarchaea group</taxon>
        <taxon>Halobacteria</taxon>
        <taxon>Halobacteriales</taxon>
        <taxon>Haladaptataceae</taxon>
        <taxon>Halorussus</taxon>
    </lineage>
</organism>
<dbReference type="RefSeq" id="WP_254269849.1">
    <property type="nucleotide sequence ID" value="NZ_CP100400.1"/>
</dbReference>
<keyword evidence="2" id="KW-1185">Reference proteome</keyword>